<dbReference type="RefSeq" id="WP_200176263.1">
    <property type="nucleotide sequence ID" value="NZ_BAABKQ010000001.1"/>
</dbReference>
<reference evidence="2" key="1">
    <citation type="journal article" date="2019" name="Int. J. Syst. Evol. Microbiol.">
        <title>The Global Catalogue of Microorganisms (GCM) 10K type strain sequencing project: providing services to taxonomists for standard genome sequencing and annotation.</title>
        <authorList>
            <consortium name="The Broad Institute Genomics Platform"/>
            <consortium name="The Broad Institute Genome Sequencing Center for Infectious Disease"/>
            <person name="Wu L."/>
            <person name="Ma J."/>
        </authorList>
    </citation>
    <scope>NUCLEOTIDE SEQUENCE [LARGE SCALE GENOMIC DNA]</scope>
    <source>
        <strain evidence="2">JCM 18542</strain>
    </source>
</reference>
<accession>A0ABP9CXU5</accession>
<proteinExistence type="predicted"/>
<keyword evidence="2" id="KW-1185">Reference proteome</keyword>
<protein>
    <submittedName>
        <fullName evidence="1">Uncharacterized protein</fullName>
    </submittedName>
</protein>
<name>A0ABP9CXU5_9ACTN</name>
<evidence type="ECO:0000313" key="2">
    <source>
        <dbReference type="Proteomes" id="UP001500839"/>
    </source>
</evidence>
<comment type="caution">
    <text evidence="1">The sequence shown here is derived from an EMBL/GenBank/DDBJ whole genome shotgun (WGS) entry which is preliminary data.</text>
</comment>
<dbReference type="EMBL" id="BAABKQ010000001">
    <property type="protein sequence ID" value="GAA4822180.1"/>
    <property type="molecule type" value="Genomic_DNA"/>
</dbReference>
<sequence>MGDGSADAGREAPPPVCIGVGGRAGIGRSTLVDVLARRMAGRGPLTIGELPACNDPWAAESAEEQGAAAVGSAVDHSGGAAVPVDIAVHMVLGASAPADLRAVERQHRRGVPVVLVRARADEDGGDRPDGGDRVDLAAGAGDAATVLAVSLPPGAPPAGVDELVDCLSAGVGRILVARADAHRSRFLRAAIEGPDREAAERYLRSDAARRMRATGAGNWAREVDCPRAALREAAQWRAVAAVSTEPGERARAAEWCRRFTDRAVALGACVEDLADG</sequence>
<organism evidence="1 2">
    <name type="scientific">Tomitella cavernea</name>
    <dbReference type="NCBI Taxonomy" id="1387982"/>
    <lineage>
        <taxon>Bacteria</taxon>
        <taxon>Bacillati</taxon>
        <taxon>Actinomycetota</taxon>
        <taxon>Actinomycetes</taxon>
        <taxon>Mycobacteriales</taxon>
        <taxon>Tomitella</taxon>
    </lineage>
</organism>
<gene>
    <name evidence="1" type="ORF">GCM10023353_33260</name>
</gene>
<dbReference type="Proteomes" id="UP001500839">
    <property type="component" value="Unassembled WGS sequence"/>
</dbReference>
<evidence type="ECO:0000313" key="1">
    <source>
        <dbReference type="EMBL" id="GAA4822180.1"/>
    </source>
</evidence>